<evidence type="ECO:0008006" key="3">
    <source>
        <dbReference type="Google" id="ProtNLM"/>
    </source>
</evidence>
<sequence>MMAPDPITDTSFFGREEILGLLRKRTEAFRKGYRQNIGLIGEPFIGKTSVLIHFLRHFPHDDIIPILIKVNEAESFQVFLQKWLGAILYGYQQFLGMPVVNDYQMLVKQMRRLSPRVVKQMRYARRLAEGQQYDESYRELLNLLQVLKQETNRQILLIIEEFDRLVHLPLSDPFAQMGKEVMVQKDTMYVVTSSKPTFAREIFRDKLSFLFSNFEIVDLRIMPQEEAEAWMARQFACLEHDALVRKVVYLITHGHPYYMRTLLTCIGELLASRQLSDISESILIEALTKEFFDQSGVIHQHFMMKIFSVTRNRFGLLYGDVLLAIALAKKKMAQIAHYLGKPHGEIKKILQRLILEGFIVKRGSFLDFTDMTLRFWMSEVYFRKRASLSLDYEDERNQFRSSLKQFIQTVSDEMRRDLPLRIEALFRQFKNEVVDLGRHRIKCPRFQVITTKPSNGRMFPVLAESHSTRWLCQVVKEQMDEDDVRAFVNDVKRLRKPLQKKILISLKGTDLNAKILAQEAKIQIWDIGELNLMMDLYGKQKVVF</sequence>
<accession>A0A2H0LPB6</accession>
<dbReference type="PANTHER" id="PTHR34301">
    <property type="entry name" value="DNA-BINDING PROTEIN-RELATED"/>
    <property type="match status" value="1"/>
</dbReference>
<reference evidence="1 2" key="1">
    <citation type="submission" date="2017-09" db="EMBL/GenBank/DDBJ databases">
        <title>Depth-based differentiation of microbial function through sediment-hosted aquifers and enrichment of novel symbionts in the deep terrestrial subsurface.</title>
        <authorList>
            <person name="Probst A.J."/>
            <person name="Ladd B."/>
            <person name="Jarett J.K."/>
            <person name="Geller-Mcgrath D.E."/>
            <person name="Sieber C.M."/>
            <person name="Emerson J.B."/>
            <person name="Anantharaman K."/>
            <person name="Thomas B.C."/>
            <person name="Malmstrom R."/>
            <person name="Stieglmeier M."/>
            <person name="Klingl A."/>
            <person name="Woyke T."/>
            <person name="Ryan C.M."/>
            <person name="Banfield J.F."/>
        </authorList>
    </citation>
    <scope>NUCLEOTIDE SEQUENCE [LARGE SCALE GENOMIC DNA]</scope>
    <source>
        <strain evidence="1">CG11_big_fil_rev_8_21_14_0_20_45_26</strain>
    </source>
</reference>
<dbReference type="AlphaFoldDB" id="A0A2H0LPB6"/>
<dbReference type="Proteomes" id="UP000230859">
    <property type="component" value="Unassembled WGS sequence"/>
</dbReference>
<dbReference type="InterPro" id="IPR027417">
    <property type="entry name" value="P-loop_NTPase"/>
</dbReference>
<evidence type="ECO:0000313" key="2">
    <source>
        <dbReference type="Proteomes" id="UP000230859"/>
    </source>
</evidence>
<dbReference type="PANTHER" id="PTHR34301:SF8">
    <property type="entry name" value="ATPASE DOMAIN-CONTAINING PROTEIN"/>
    <property type="match status" value="1"/>
</dbReference>
<organism evidence="1 2">
    <name type="scientific">Candidatus Abzuiibacterium crystallinum</name>
    <dbReference type="NCBI Taxonomy" id="1974748"/>
    <lineage>
        <taxon>Bacteria</taxon>
        <taxon>Pseudomonadati</taxon>
        <taxon>Candidatus Omnitrophota</taxon>
        <taxon>Candidatus Abzuiibacterium</taxon>
    </lineage>
</organism>
<evidence type="ECO:0000313" key="1">
    <source>
        <dbReference type="EMBL" id="PIQ86273.1"/>
    </source>
</evidence>
<comment type="caution">
    <text evidence="1">The sequence shown here is derived from an EMBL/GenBank/DDBJ whole genome shotgun (WGS) entry which is preliminary data.</text>
</comment>
<name>A0A2H0LPB6_9BACT</name>
<proteinExistence type="predicted"/>
<dbReference type="Gene3D" id="3.40.50.300">
    <property type="entry name" value="P-loop containing nucleotide triphosphate hydrolases"/>
    <property type="match status" value="1"/>
</dbReference>
<gene>
    <name evidence="1" type="ORF">COV74_05255</name>
</gene>
<protein>
    <recommendedName>
        <fullName evidence="3">ATPase domain-containing protein</fullName>
    </recommendedName>
</protein>
<dbReference type="SUPFAM" id="SSF52540">
    <property type="entry name" value="P-loop containing nucleoside triphosphate hydrolases"/>
    <property type="match status" value="1"/>
</dbReference>
<dbReference type="EMBL" id="PCVY01000047">
    <property type="protein sequence ID" value="PIQ86273.1"/>
    <property type="molecule type" value="Genomic_DNA"/>
</dbReference>